<evidence type="ECO:0000256" key="4">
    <source>
        <dbReference type="ARBA" id="ARBA00023157"/>
    </source>
</evidence>
<evidence type="ECO:0000256" key="2">
    <source>
        <dbReference type="ARBA" id="ARBA00022690"/>
    </source>
</evidence>
<keyword evidence="4" id="KW-1015">Disulfide bond</keyword>
<dbReference type="CDD" id="cd00042">
    <property type="entry name" value="CY"/>
    <property type="match status" value="1"/>
</dbReference>
<dbReference type="GO" id="GO:0004869">
    <property type="term" value="F:cysteine-type endopeptidase inhibitor activity"/>
    <property type="evidence" value="ECO:0007669"/>
    <property type="project" value="UniProtKB-KW"/>
</dbReference>
<evidence type="ECO:0000313" key="9">
    <source>
        <dbReference type="Proteomes" id="UP001152622"/>
    </source>
</evidence>
<evidence type="ECO:0000256" key="3">
    <source>
        <dbReference type="ARBA" id="ARBA00022704"/>
    </source>
</evidence>
<dbReference type="PANTHER" id="PTHR46186:SF2">
    <property type="entry name" value="CYSTATIN"/>
    <property type="match status" value="1"/>
</dbReference>
<dbReference type="AlphaFoldDB" id="A0A9Q1FMT0"/>
<dbReference type="SUPFAM" id="SSF54403">
    <property type="entry name" value="Cystatin/monellin"/>
    <property type="match status" value="1"/>
</dbReference>
<protein>
    <recommendedName>
        <fullName evidence="7">Cystatin domain-containing protein</fullName>
    </recommendedName>
</protein>
<dbReference type="Gene3D" id="3.10.450.10">
    <property type="match status" value="1"/>
</dbReference>
<evidence type="ECO:0000259" key="7">
    <source>
        <dbReference type="SMART" id="SM00043"/>
    </source>
</evidence>
<keyword evidence="3" id="KW-0789">Thiol protease inhibitor</keyword>
<dbReference type="OrthoDB" id="1908104at2759"/>
<dbReference type="Pfam" id="PF00031">
    <property type="entry name" value="Cystatin"/>
    <property type="match status" value="1"/>
</dbReference>
<keyword evidence="6" id="KW-0732">Signal</keyword>
<dbReference type="GO" id="GO:0005615">
    <property type="term" value="C:extracellular space"/>
    <property type="evidence" value="ECO:0007669"/>
    <property type="project" value="TreeGrafter"/>
</dbReference>
<feature type="domain" description="Cystatin" evidence="7">
    <location>
        <begin position="25"/>
        <end position="133"/>
    </location>
</feature>
<dbReference type="InterPro" id="IPR000010">
    <property type="entry name" value="Cystatin_dom"/>
</dbReference>
<dbReference type="FunFam" id="3.10.450.10:FF:000004">
    <property type="entry name" value="Cystatin C"/>
    <property type="match status" value="1"/>
</dbReference>
<dbReference type="GO" id="GO:0005737">
    <property type="term" value="C:cytoplasm"/>
    <property type="evidence" value="ECO:0007669"/>
    <property type="project" value="TreeGrafter"/>
</dbReference>
<comment type="similarity">
    <text evidence="1">Belongs to the cystatin family.</text>
</comment>
<dbReference type="SMART" id="SM00043">
    <property type="entry name" value="CY"/>
    <property type="match status" value="1"/>
</dbReference>
<evidence type="ECO:0000256" key="5">
    <source>
        <dbReference type="SAM" id="MobiDB-lite"/>
    </source>
</evidence>
<evidence type="ECO:0000313" key="8">
    <source>
        <dbReference type="EMBL" id="KAJ8361494.1"/>
    </source>
</evidence>
<feature type="signal peptide" evidence="6">
    <location>
        <begin position="1"/>
        <end position="22"/>
    </location>
</feature>
<accession>A0A9Q1FMT0</accession>
<gene>
    <name evidence="8" type="ORF">SKAU_G00180190</name>
</gene>
<dbReference type="InterPro" id="IPR046350">
    <property type="entry name" value="Cystatin_sf"/>
</dbReference>
<keyword evidence="9" id="KW-1185">Reference proteome</keyword>
<reference evidence="8" key="1">
    <citation type="journal article" date="2023" name="Science">
        <title>Genome structures resolve the early diversification of teleost fishes.</title>
        <authorList>
            <person name="Parey E."/>
            <person name="Louis A."/>
            <person name="Montfort J."/>
            <person name="Bouchez O."/>
            <person name="Roques C."/>
            <person name="Iampietro C."/>
            <person name="Lluch J."/>
            <person name="Castinel A."/>
            <person name="Donnadieu C."/>
            <person name="Desvignes T."/>
            <person name="Floi Bucao C."/>
            <person name="Jouanno E."/>
            <person name="Wen M."/>
            <person name="Mejri S."/>
            <person name="Dirks R."/>
            <person name="Jansen H."/>
            <person name="Henkel C."/>
            <person name="Chen W.J."/>
            <person name="Zahm M."/>
            <person name="Cabau C."/>
            <person name="Klopp C."/>
            <person name="Thompson A.W."/>
            <person name="Robinson-Rechavi M."/>
            <person name="Braasch I."/>
            <person name="Lecointre G."/>
            <person name="Bobe J."/>
            <person name="Postlethwait J.H."/>
            <person name="Berthelot C."/>
            <person name="Roest Crollius H."/>
            <person name="Guiguen Y."/>
        </authorList>
    </citation>
    <scope>NUCLEOTIDE SEQUENCE</scope>
    <source>
        <strain evidence="8">WJC10195</strain>
    </source>
</reference>
<dbReference type="GO" id="GO:0031982">
    <property type="term" value="C:vesicle"/>
    <property type="evidence" value="ECO:0007669"/>
    <property type="project" value="TreeGrafter"/>
</dbReference>
<keyword evidence="2" id="KW-0646">Protease inhibitor</keyword>
<name>A0A9Q1FMT0_SYNKA</name>
<feature type="chain" id="PRO_5040254291" description="Cystatin domain-containing protein" evidence="6">
    <location>
        <begin position="23"/>
        <end position="212"/>
    </location>
</feature>
<feature type="region of interest" description="Disordered" evidence="5">
    <location>
        <begin position="135"/>
        <end position="155"/>
    </location>
</feature>
<proteinExistence type="inferred from homology"/>
<evidence type="ECO:0000256" key="1">
    <source>
        <dbReference type="ARBA" id="ARBA00009403"/>
    </source>
</evidence>
<evidence type="ECO:0000256" key="6">
    <source>
        <dbReference type="SAM" id="SignalP"/>
    </source>
</evidence>
<organism evidence="8 9">
    <name type="scientific">Synaphobranchus kaupii</name>
    <name type="common">Kaup's arrowtooth eel</name>
    <dbReference type="NCBI Taxonomy" id="118154"/>
    <lineage>
        <taxon>Eukaryota</taxon>
        <taxon>Metazoa</taxon>
        <taxon>Chordata</taxon>
        <taxon>Craniata</taxon>
        <taxon>Vertebrata</taxon>
        <taxon>Euteleostomi</taxon>
        <taxon>Actinopterygii</taxon>
        <taxon>Neopterygii</taxon>
        <taxon>Teleostei</taxon>
        <taxon>Anguilliformes</taxon>
        <taxon>Synaphobranchidae</taxon>
        <taxon>Synaphobranchus</taxon>
    </lineage>
</organism>
<dbReference type="Proteomes" id="UP001152622">
    <property type="component" value="Chromosome 5"/>
</dbReference>
<dbReference type="PANTHER" id="PTHR46186">
    <property type="entry name" value="CYSTATIN"/>
    <property type="match status" value="1"/>
</dbReference>
<sequence length="212" mass="23218">MVSSVWLAVLAVFLEAAGLTVCVPVMTGGPMDVPSNRSDVLRAARFAVYEYNEEISEEYAYKTTSIASSQVQVVAGLRFILDVNLGLTECKKMQASDVENCSLQRNGKELHCHFVVLDVPWENIKRLTERRCTADEQQAKNSAGEPPNSADVSGWRPATPVSFVLRCCTVPRPPRGTPLFWGDGGIMGLRLASHAGLYSHAGHTPYPRPALR</sequence>
<dbReference type="EMBL" id="JAINUF010000005">
    <property type="protein sequence ID" value="KAJ8361494.1"/>
    <property type="molecule type" value="Genomic_DNA"/>
</dbReference>
<comment type="caution">
    <text evidence="8">The sequence shown here is derived from an EMBL/GenBank/DDBJ whole genome shotgun (WGS) entry which is preliminary data.</text>
</comment>